<proteinExistence type="predicted"/>
<dbReference type="AlphaFoldDB" id="A0A0F9V3S0"/>
<dbReference type="EMBL" id="LAZR01000051">
    <property type="protein sequence ID" value="KKN98644.1"/>
    <property type="molecule type" value="Genomic_DNA"/>
</dbReference>
<name>A0A0F9V3S0_9ZZZZ</name>
<accession>A0A0F9V3S0</accession>
<comment type="caution">
    <text evidence="1">The sequence shown here is derived from an EMBL/GenBank/DDBJ whole genome shotgun (WGS) entry which is preliminary data.</text>
</comment>
<reference evidence="1" key="1">
    <citation type="journal article" date="2015" name="Nature">
        <title>Complex archaea that bridge the gap between prokaryotes and eukaryotes.</title>
        <authorList>
            <person name="Spang A."/>
            <person name="Saw J.H."/>
            <person name="Jorgensen S.L."/>
            <person name="Zaremba-Niedzwiedzka K."/>
            <person name="Martijn J."/>
            <person name="Lind A.E."/>
            <person name="van Eijk R."/>
            <person name="Schleper C."/>
            <person name="Guy L."/>
            <person name="Ettema T.J."/>
        </authorList>
    </citation>
    <scope>NUCLEOTIDE SEQUENCE</scope>
</reference>
<protein>
    <submittedName>
        <fullName evidence="1">Uncharacterized protein</fullName>
    </submittedName>
</protein>
<sequence length="286" mass="31493">MDTLAWFSGGLLGGGSEAPLPIDQDMCRVTALLIDATGTPLIKYRVQVQMIDFPGVVQSRGIFKRKEVVTTDQLGYLEFFAFRGASYHIVFQRHEDAVYKVEIPSVDTINLIDLVFFELLSIEFEVEKTTLSIDESLSIIVNGLFTDGQTREVTRDVEINSATEILGESLTATIVPEEWSTANDDLLAESETITDLSVVLIRDTDYTVNYETGLVTFTVAPTAPIMSYRHSSITVNGTVSYPEVGNYVLFTTDGSYVRPSSISGGIFYTPLPDVDPAPEVFINVVS</sequence>
<organism evidence="1">
    <name type="scientific">marine sediment metagenome</name>
    <dbReference type="NCBI Taxonomy" id="412755"/>
    <lineage>
        <taxon>unclassified sequences</taxon>
        <taxon>metagenomes</taxon>
        <taxon>ecological metagenomes</taxon>
    </lineage>
</organism>
<evidence type="ECO:0000313" key="1">
    <source>
        <dbReference type="EMBL" id="KKN98644.1"/>
    </source>
</evidence>
<gene>
    <name evidence="1" type="ORF">LCGC14_0147560</name>
</gene>